<dbReference type="CDD" id="cd00383">
    <property type="entry name" value="trans_reg_C"/>
    <property type="match status" value="1"/>
</dbReference>
<dbReference type="InterPro" id="IPR036388">
    <property type="entry name" value="WH-like_DNA-bd_sf"/>
</dbReference>
<accession>O66657</accession>
<evidence type="ECO:0000313" key="11">
    <source>
        <dbReference type="Proteomes" id="UP000000798"/>
    </source>
</evidence>
<feature type="domain" description="OmpR/PhoB-type" evidence="9">
    <location>
        <begin position="132"/>
        <end position="228"/>
    </location>
</feature>
<dbReference type="eggNOG" id="COG0745">
    <property type="taxonomic scope" value="Bacteria"/>
</dbReference>
<sequence length="228" mass="26730">MRRKMERIALIEDDKDLAFLVKLNLEREGFEVEHFERATPFFKFISENSVDLILIDIMLPDLDGFRIANFLKSRADLKEIPVIFITAKGEEEDKLKGFELGADDYITKPFSMKELIARVRAVLKRYKKVSESKVLKYEGVELDTERQKLFVDGREVYLTPAEFKILKTLMENFGRPVSRSSLVEKLWDYERETTERAIDVHVKHIRDKLGKYKGLIKTVRGVGYKFEN</sequence>
<dbReference type="GO" id="GO:0000156">
    <property type="term" value="F:phosphorelay response regulator activity"/>
    <property type="evidence" value="ECO:0000318"/>
    <property type="project" value="GO_Central"/>
</dbReference>
<dbReference type="FunCoup" id="O66657">
    <property type="interactions" value="254"/>
</dbReference>
<dbReference type="Gene3D" id="6.10.250.690">
    <property type="match status" value="1"/>
</dbReference>
<dbReference type="AlphaFoldDB" id="O66657"/>
<dbReference type="InterPro" id="IPR016032">
    <property type="entry name" value="Sig_transdc_resp-reg_C-effctor"/>
</dbReference>
<dbReference type="SMART" id="SM00448">
    <property type="entry name" value="REC"/>
    <property type="match status" value="1"/>
</dbReference>
<dbReference type="GO" id="GO:0005829">
    <property type="term" value="C:cytosol"/>
    <property type="evidence" value="ECO:0000318"/>
    <property type="project" value="GO_Central"/>
</dbReference>
<dbReference type="PANTHER" id="PTHR48111">
    <property type="entry name" value="REGULATOR OF RPOS"/>
    <property type="match status" value="1"/>
</dbReference>
<dbReference type="InterPro" id="IPR001789">
    <property type="entry name" value="Sig_transdc_resp-reg_receiver"/>
</dbReference>
<dbReference type="PROSITE" id="PS51755">
    <property type="entry name" value="OMPR_PHOB"/>
    <property type="match status" value="1"/>
</dbReference>
<dbReference type="GO" id="GO:0032993">
    <property type="term" value="C:protein-DNA complex"/>
    <property type="evidence" value="ECO:0000318"/>
    <property type="project" value="GO_Central"/>
</dbReference>
<dbReference type="Gene3D" id="3.40.50.2300">
    <property type="match status" value="1"/>
</dbReference>
<dbReference type="Gene3D" id="1.10.10.10">
    <property type="entry name" value="Winged helix-like DNA-binding domain superfamily/Winged helix DNA-binding domain"/>
    <property type="match status" value="1"/>
</dbReference>
<keyword evidence="4 7" id="KW-0238">DNA-binding</keyword>
<dbReference type="Pfam" id="PF00072">
    <property type="entry name" value="Response_reg"/>
    <property type="match status" value="1"/>
</dbReference>
<dbReference type="EnsemblBacteria" id="AAC06611">
    <property type="protein sequence ID" value="AAC06611"/>
    <property type="gene ID" value="aq_319"/>
</dbReference>
<dbReference type="InterPro" id="IPR011006">
    <property type="entry name" value="CheY-like_superfamily"/>
</dbReference>
<feature type="DNA-binding region" description="OmpR/PhoB-type" evidence="7">
    <location>
        <begin position="132"/>
        <end position="228"/>
    </location>
</feature>
<feature type="modified residue" description="4-aspartylphosphate" evidence="6">
    <location>
        <position position="56"/>
    </location>
</feature>
<evidence type="ECO:0000256" key="2">
    <source>
        <dbReference type="ARBA" id="ARBA00023012"/>
    </source>
</evidence>
<evidence type="ECO:0000256" key="1">
    <source>
        <dbReference type="ARBA" id="ARBA00022553"/>
    </source>
</evidence>
<dbReference type="PANTHER" id="PTHR48111:SF21">
    <property type="entry name" value="DNA-BINDING DUAL MASTER TRANSCRIPTIONAL REGULATOR RPAA"/>
    <property type="match status" value="1"/>
</dbReference>
<dbReference type="SMART" id="SM00862">
    <property type="entry name" value="Trans_reg_C"/>
    <property type="match status" value="1"/>
</dbReference>
<gene>
    <name evidence="10" type="primary">phoB</name>
    <name evidence="10" type="ordered locus">aq_319</name>
</gene>
<dbReference type="SUPFAM" id="SSF52172">
    <property type="entry name" value="CheY-like"/>
    <property type="match status" value="1"/>
</dbReference>
<evidence type="ECO:0000256" key="6">
    <source>
        <dbReference type="PROSITE-ProRule" id="PRU00169"/>
    </source>
</evidence>
<dbReference type="OrthoDB" id="9790454at2"/>
<evidence type="ECO:0000256" key="4">
    <source>
        <dbReference type="ARBA" id="ARBA00023125"/>
    </source>
</evidence>
<organism evidence="10 11">
    <name type="scientific">Aquifex aeolicus (strain VF5)</name>
    <dbReference type="NCBI Taxonomy" id="224324"/>
    <lineage>
        <taxon>Bacteria</taxon>
        <taxon>Pseudomonadati</taxon>
        <taxon>Aquificota</taxon>
        <taxon>Aquificia</taxon>
        <taxon>Aquificales</taxon>
        <taxon>Aquificaceae</taxon>
        <taxon>Aquifex</taxon>
    </lineage>
</organism>
<dbReference type="PIR" id="E70328">
    <property type="entry name" value="E70328"/>
</dbReference>
<keyword evidence="11" id="KW-1185">Reference proteome</keyword>
<evidence type="ECO:0000259" key="9">
    <source>
        <dbReference type="PROSITE" id="PS51755"/>
    </source>
</evidence>
<proteinExistence type="predicted"/>
<feature type="domain" description="Response regulatory" evidence="8">
    <location>
        <begin position="7"/>
        <end position="123"/>
    </location>
</feature>
<dbReference type="GO" id="GO:0006355">
    <property type="term" value="P:regulation of DNA-templated transcription"/>
    <property type="evidence" value="ECO:0000318"/>
    <property type="project" value="GO_Central"/>
</dbReference>
<keyword evidence="2" id="KW-0902">Two-component regulatory system</keyword>
<dbReference type="SUPFAM" id="SSF46894">
    <property type="entry name" value="C-terminal effector domain of the bipartite response regulators"/>
    <property type="match status" value="1"/>
</dbReference>
<keyword evidence="1 6" id="KW-0597">Phosphoprotein</keyword>
<keyword evidence="3" id="KW-0805">Transcription regulation</keyword>
<dbReference type="InParanoid" id="O66657"/>
<dbReference type="Proteomes" id="UP000000798">
    <property type="component" value="Chromosome"/>
</dbReference>
<dbReference type="HOGENOM" id="CLU_000445_30_3_0"/>
<dbReference type="EMBL" id="AE000657">
    <property type="protein sequence ID" value="AAC06611.1"/>
    <property type="molecule type" value="Genomic_DNA"/>
</dbReference>
<dbReference type="InterPro" id="IPR039420">
    <property type="entry name" value="WalR-like"/>
</dbReference>
<name>O66657_AQUAE</name>
<dbReference type="Pfam" id="PF00486">
    <property type="entry name" value="Trans_reg_C"/>
    <property type="match status" value="1"/>
</dbReference>
<evidence type="ECO:0000259" key="8">
    <source>
        <dbReference type="PROSITE" id="PS50110"/>
    </source>
</evidence>
<dbReference type="KEGG" id="aae:aq_319"/>
<evidence type="ECO:0000256" key="7">
    <source>
        <dbReference type="PROSITE-ProRule" id="PRU01091"/>
    </source>
</evidence>
<dbReference type="InterPro" id="IPR001867">
    <property type="entry name" value="OmpR/PhoB-type_DNA-bd"/>
</dbReference>
<evidence type="ECO:0000313" key="10">
    <source>
        <dbReference type="EMBL" id="AAC06611.1"/>
    </source>
</evidence>
<reference evidence="10 11" key="1">
    <citation type="journal article" date="1998" name="Nature">
        <title>The complete genome of the hyperthermophilic bacterium Aquifex aeolicus.</title>
        <authorList>
            <person name="Deckert G."/>
            <person name="Warren P.V."/>
            <person name="Gaasterland T."/>
            <person name="Young W.G."/>
            <person name="Lenox A.L."/>
            <person name="Graham D.E."/>
            <person name="Overbeek R."/>
            <person name="Snead M.A."/>
            <person name="Keller M."/>
            <person name="Aujay M."/>
            <person name="Huber R."/>
            <person name="Feldman R.A."/>
            <person name="Short J.M."/>
            <person name="Olson G.J."/>
            <person name="Swanson R.V."/>
        </authorList>
    </citation>
    <scope>NUCLEOTIDE SEQUENCE [LARGE SCALE GENOMIC DNA]</scope>
    <source>
        <strain evidence="10 11">VF5</strain>
    </source>
</reference>
<dbReference type="PROSITE" id="PS50110">
    <property type="entry name" value="RESPONSE_REGULATORY"/>
    <property type="match status" value="1"/>
</dbReference>
<evidence type="ECO:0000256" key="3">
    <source>
        <dbReference type="ARBA" id="ARBA00023015"/>
    </source>
</evidence>
<evidence type="ECO:0000256" key="5">
    <source>
        <dbReference type="ARBA" id="ARBA00023163"/>
    </source>
</evidence>
<dbReference type="GO" id="GO:0000976">
    <property type="term" value="F:transcription cis-regulatory region binding"/>
    <property type="evidence" value="ECO:0000318"/>
    <property type="project" value="GO_Central"/>
</dbReference>
<protein>
    <submittedName>
        <fullName evidence="10">Transcriptional regulator (PhoB-like)</fullName>
    </submittedName>
</protein>
<dbReference type="STRING" id="224324.aq_319"/>
<keyword evidence="5" id="KW-0804">Transcription</keyword>